<protein>
    <submittedName>
        <fullName evidence="2">Uncharacterized protein</fullName>
    </submittedName>
</protein>
<proteinExistence type="predicted"/>
<comment type="caution">
    <text evidence="2">The sequence shown here is derived from an EMBL/GenBank/DDBJ whole genome shotgun (WGS) entry which is preliminary data.</text>
</comment>
<accession>A0ABV0P0K3</accession>
<gene>
    <name evidence="2" type="ORF">GOODEAATRI_001612</name>
</gene>
<evidence type="ECO:0000313" key="3">
    <source>
        <dbReference type="Proteomes" id="UP001476798"/>
    </source>
</evidence>
<dbReference type="EMBL" id="JAHRIO010060021">
    <property type="protein sequence ID" value="MEQ2177234.1"/>
    <property type="molecule type" value="Genomic_DNA"/>
</dbReference>
<dbReference type="Proteomes" id="UP001476798">
    <property type="component" value="Unassembled WGS sequence"/>
</dbReference>
<keyword evidence="3" id="KW-1185">Reference proteome</keyword>
<reference evidence="2 3" key="1">
    <citation type="submission" date="2021-06" db="EMBL/GenBank/DDBJ databases">
        <authorList>
            <person name="Palmer J.M."/>
        </authorList>
    </citation>
    <scope>NUCLEOTIDE SEQUENCE [LARGE SCALE GENOMIC DNA]</scope>
    <source>
        <strain evidence="2 3">GA_2019</strain>
        <tissue evidence="2">Muscle</tissue>
    </source>
</reference>
<feature type="region of interest" description="Disordered" evidence="1">
    <location>
        <begin position="1"/>
        <end position="37"/>
    </location>
</feature>
<evidence type="ECO:0000313" key="2">
    <source>
        <dbReference type="EMBL" id="MEQ2177234.1"/>
    </source>
</evidence>
<name>A0ABV0P0K3_9TELE</name>
<evidence type="ECO:0000256" key="1">
    <source>
        <dbReference type="SAM" id="MobiDB-lite"/>
    </source>
</evidence>
<organism evidence="2 3">
    <name type="scientific">Goodea atripinnis</name>
    <dbReference type="NCBI Taxonomy" id="208336"/>
    <lineage>
        <taxon>Eukaryota</taxon>
        <taxon>Metazoa</taxon>
        <taxon>Chordata</taxon>
        <taxon>Craniata</taxon>
        <taxon>Vertebrata</taxon>
        <taxon>Euteleostomi</taxon>
        <taxon>Actinopterygii</taxon>
        <taxon>Neopterygii</taxon>
        <taxon>Teleostei</taxon>
        <taxon>Neoteleostei</taxon>
        <taxon>Acanthomorphata</taxon>
        <taxon>Ovalentaria</taxon>
        <taxon>Atherinomorphae</taxon>
        <taxon>Cyprinodontiformes</taxon>
        <taxon>Goodeidae</taxon>
        <taxon>Goodea</taxon>
    </lineage>
</organism>
<sequence length="136" mass="15566">MEYVEPGNRKGTASGGDSNKANTPPAPPPKTQVQNNITTRGSLTIYFHAVRKILKEFMLTQVFPQLKDGNEKCLYIQDPMGAAMIMLYVWRHFQIKLDQNADLNRLCSALCLPKLEKDKFIQYWTNFSRDVSVLKK</sequence>